<dbReference type="PANTHER" id="PTHR46810">
    <property type="entry name" value="INACTIVE POLYGLYCYLASE TTLL10"/>
    <property type="match status" value="1"/>
</dbReference>
<dbReference type="InterPro" id="IPR004344">
    <property type="entry name" value="TTL/TTLL_fam"/>
</dbReference>
<dbReference type="GO" id="GO:0070737">
    <property type="term" value="F:protein-glycine ligase activity, elongating"/>
    <property type="evidence" value="ECO:0007669"/>
    <property type="project" value="TreeGrafter"/>
</dbReference>
<feature type="region of interest" description="Disordered" evidence="1">
    <location>
        <begin position="1"/>
        <end position="70"/>
    </location>
</feature>
<keyword evidence="3" id="KW-1185">Reference proteome</keyword>
<dbReference type="Proteomes" id="UP000007879">
    <property type="component" value="Unassembled WGS sequence"/>
</dbReference>
<dbReference type="SUPFAM" id="SSF56059">
    <property type="entry name" value="Glutathione synthetase ATP-binding domain-like"/>
    <property type="match status" value="1"/>
</dbReference>
<dbReference type="InParanoid" id="A0A1X7V7J5"/>
<dbReference type="STRING" id="400682.A0A1X7V7J5"/>
<evidence type="ECO:0000313" key="3">
    <source>
        <dbReference type="Proteomes" id="UP000007879"/>
    </source>
</evidence>
<reference evidence="2" key="2">
    <citation type="submission" date="2017-05" db="UniProtKB">
        <authorList>
            <consortium name="EnsemblMetazoa"/>
        </authorList>
    </citation>
    <scope>IDENTIFICATION</scope>
</reference>
<dbReference type="eggNOG" id="KOG2157">
    <property type="taxonomic scope" value="Eukaryota"/>
</dbReference>
<dbReference type="KEGG" id="aqu:100638764"/>
<dbReference type="OMA" id="SRMWICK"/>
<dbReference type="AlphaFoldDB" id="A0A1X7V7J5"/>
<dbReference type="Gene3D" id="3.30.470.20">
    <property type="entry name" value="ATP-grasp fold, B domain"/>
    <property type="match status" value="1"/>
</dbReference>
<proteinExistence type="predicted"/>
<accession>A0A1X7V7J5</accession>
<dbReference type="EnsemblMetazoa" id="Aqu2.1.36255_001">
    <property type="protein sequence ID" value="Aqu2.1.36255_001"/>
    <property type="gene ID" value="Aqu2.1.36255"/>
</dbReference>
<dbReference type="EnsemblMetazoa" id="XM_003385289.3">
    <property type="protein sequence ID" value="XP_003385337.1"/>
    <property type="gene ID" value="LOC100638764"/>
</dbReference>
<evidence type="ECO:0000313" key="2">
    <source>
        <dbReference type="EnsemblMetazoa" id="Aqu2.1.36255_001"/>
    </source>
</evidence>
<feature type="compositionally biased region" description="Polar residues" evidence="1">
    <location>
        <begin position="18"/>
        <end position="33"/>
    </location>
</feature>
<feature type="compositionally biased region" description="Basic and acidic residues" evidence="1">
    <location>
        <begin position="52"/>
        <end position="64"/>
    </location>
</feature>
<sequence>MAAAVEPKSPRGAELPVSLSNGSKQDQSMVQIESKQHKAEEINGEEGQASAKETETADTKEKAKPQIPGGGVAALRKPGCCVGPSTITLSAVASIHTSKISLGGGGVGTGRYYTTQGNNAIAIVERILNNWQWSKIGDKHTTSFTLKWADLRQQIDYRCFREGEQMVNHFPNISILTTKIGLLESIRSSKRKLLSLRLPVHQIIPETYRLDIQSEREEFFKIYVEDELWICKPTGANQGKGIFLVKSLQQVKDKLAFDEAHCPVTRHPTQRIIQRYIHNPLLIEGRKFDIRVYMLLIAGEKSIFAFYREGYIRLSCLPYDDKSMDMTIHLTNQYIQKKHPLYTDVKEDTVWDFEKFQNYLSKNEKLPEDYIATTLTRQLRHLMFGCYHSVSHKLERRVGYFELLGFDFMLDSNYHLWLIEVNINPALHTNCETLKQIIPDVIEETLGMAVEVWSKSRRSRPVFPIDAQKKFYTIFPP</sequence>
<protein>
    <submittedName>
        <fullName evidence="2">Uncharacterized protein</fullName>
    </submittedName>
</protein>
<dbReference type="OrthoDB" id="202825at2759"/>
<reference evidence="3" key="1">
    <citation type="journal article" date="2010" name="Nature">
        <title>The Amphimedon queenslandica genome and the evolution of animal complexity.</title>
        <authorList>
            <person name="Srivastava M."/>
            <person name="Simakov O."/>
            <person name="Chapman J."/>
            <person name="Fahey B."/>
            <person name="Gauthier M.E."/>
            <person name="Mitros T."/>
            <person name="Richards G.S."/>
            <person name="Conaco C."/>
            <person name="Dacre M."/>
            <person name="Hellsten U."/>
            <person name="Larroux C."/>
            <person name="Putnam N.H."/>
            <person name="Stanke M."/>
            <person name="Adamska M."/>
            <person name="Darling A."/>
            <person name="Degnan S.M."/>
            <person name="Oakley T.H."/>
            <person name="Plachetzki D.C."/>
            <person name="Zhai Y."/>
            <person name="Adamski M."/>
            <person name="Calcino A."/>
            <person name="Cummins S.F."/>
            <person name="Goodstein D.M."/>
            <person name="Harris C."/>
            <person name="Jackson D.J."/>
            <person name="Leys S.P."/>
            <person name="Shu S."/>
            <person name="Woodcroft B.J."/>
            <person name="Vervoort M."/>
            <person name="Kosik K.S."/>
            <person name="Manning G."/>
            <person name="Degnan B.M."/>
            <person name="Rokhsar D.S."/>
        </authorList>
    </citation>
    <scope>NUCLEOTIDE SEQUENCE [LARGE SCALE GENOMIC DNA]</scope>
</reference>
<gene>
    <name evidence="2" type="primary">100638764</name>
</gene>
<dbReference type="PROSITE" id="PS51221">
    <property type="entry name" value="TTL"/>
    <property type="match status" value="1"/>
</dbReference>
<evidence type="ECO:0000256" key="1">
    <source>
        <dbReference type="SAM" id="MobiDB-lite"/>
    </source>
</evidence>
<name>A0A1X7V7J5_AMPQE</name>
<dbReference type="Pfam" id="PF03133">
    <property type="entry name" value="TTL"/>
    <property type="match status" value="1"/>
</dbReference>
<organism evidence="2">
    <name type="scientific">Amphimedon queenslandica</name>
    <name type="common">Sponge</name>
    <dbReference type="NCBI Taxonomy" id="400682"/>
    <lineage>
        <taxon>Eukaryota</taxon>
        <taxon>Metazoa</taxon>
        <taxon>Porifera</taxon>
        <taxon>Demospongiae</taxon>
        <taxon>Heteroscleromorpha</taxon>
        <taxon>Haplosclerida</taxon>
        <taxon>Niphatidae</taxon>
        <taxon>Amphimedon</taxon>
    </lineage>
</organism>
<dbReference type="InterPro" id="IPR027752">
    <property type="entry name" value="TTLL10"/>
</dbReference>
<dbReference type="PANTHER" id="PTHR46810:SF1">
    <property type="entry name" value="INACTIVE POLYGLYCYLASE TTLL10"/>
    <property type="match status" value="1"/>
</dbReference>